<dbReference type="EMBL" id="JBAMMX010000027">
    <property type="protein sequence ID" value="KAK6912560.1"/>
    <property type="molecule type" value="Genomic_DNA"/>
</dbReference>
<proteinExistence type="predicted"/>
<gene>
    <name evidence="1" type="ORF">RJ641_022161</name>
</gene>
<accession>A0AAN8UBU6</accession>
<keyword evidence="2" id="KW-1185">Reference proteome</keyword>
<name>A0AAN8UBU6_9MAGN</name>
<evidence type="ECO:0000313" key="2">
    <source>
        <dbReference type="Proteomes" id="UP001370490"/>
    </source>
</evidence>
<comment type="caution">
    <text evidence="1">The sequence shown here is derived from an EMBL/GenBank/DDBJ whole genome shotgun (WGS) entry which is preliminary data.</text>
</comment>
<reference evidence="1 2" key="1">
    <citation type="submission" date="2023-12" db="EMBL/GenBank/DDBJ databases">
        <title>A high-quality genome assembly for Dillenia turbinata (Dilleniales).</title>
        <authorList>
            <person name="Chanderbali A."/>
        </authorList>
    </citation>
    <scope>NUCLEOTIDE SEQUENCE [LARGE SCALE GENOMIC DNA]</scope>
    <source>
        <strain evidence="1">LSX21</strain>
        <tissue evidence="1">Leaf</tissue>
    </source>
</reference>
<evidence type="ECO:0008006" key="3">
    <source>
        <dbReference type="Google" id="ProtNLM"/>
    </source>
</evidence>
<dbReference type="Proteomes" id="UP001370490">
    <property type="component" value="Unassembled WGS sequence"/>
</dbReference>
<protein>
    <recommendedName>
        <fullName evidence="3">EF-hand domain-containing protein</fullName>
    </recommendedName>
</protein>
<dbReference type="AlphaFoldDB" id="A0AAN8UBU6"/>
<organism evidence="1 2">
    <name type="scientific">Dillenia turbinata</name>
    <dbReference type="NCBI Taxonomy" id="194707"/>
    <lineage>
        <taxon>Eukaryota</taxon>
        <taxon>Viridiplantae</taxon>
        <taxon>Streptophyta</taxon>
        <taxon>Embryophyta</taxon>
        <taxon>Tracheophyta</taxon>
        <taxon>Spermatophyta</taxon>
        <taxon>Magnoliopsida</taxon>
        <taxon>eudicotyledons</taxon>
        <taxon>Gunneridae</taxon>
        <taxon>Pentapetalae</taxon>
        <taxon>Dilleniales</taxon>
        <taxon>Dilleniaceae</taxon>
        <taxon>Dillenia</taxon>
    </lineage>
</organism>
<sequence>MTPADLMRAVVPVFLPSNSNLARDGYLRGERSPDDLRCPPSEIFMLFDVNKHGIHTVDLVTMLRVYILCYTAKSSRIKLFSSIQNGVLILLDFSIKKSLEVGYAYWEKGAANFCRDGKR</sequence>
<evidence type="ECO:0000313" key="1">
    <source>
        <dbReference type="EMBL" id="KAK6912560.1"/>
    </source>
</evidence>